<dbReference type="Pfam" id="PF01594">
    <property type="entry name" value="AI-2E_transport"/>
    <property type="match status" value="1"/>
</dbReference>
<keyword evidence="6 8" id="KW-1133">Transmembrane helix</keyword>
<dbReference type="Proteomes" id="UP000391919">
    <property type="component" value="Unassembled WGS sequence"/>
</dbReference>
<dbReference type="PANTHER" id="PTHR21716:SF53">
    <property type="entry name" value="PERMEASE PERM-RELATED"/>
    <property type="match status" value="1"/>
</dbReference>
<keyword evidence="5 8" id="KW-0812">Transmembrane</keyword>
<sequence>MKEIRFSLLVKYILLAVIAVLCVKYFGTILKAIGNIWHVAFPLVLGAVIAYVLNILMKKIEHIYFPNSGNKMIRKTRRTAGILLSFLVIFGIVSILILIIVPQLVQAITVVINAIPEFYSKTVAYFQANSGQYSSIGKLISSLQVDLDSVTKKLTSSLSKMLTGILNSTFSIAGAFTSGVMNLIIAIIFAVYILASKEKLSAQADKVIRAFLKKKTSERIYYVLRVANDTFSSFIVGQCVEAVILGCLCTAGMFLLHFPYAAMVGAFISATALIPVVGAYLGAAFGAFMILTVNPMQALFFLIFIVVLQQVEGNIIYPRVVGSSIGLPGLWVLAAVIIGGGLGGVVGMLLGVPVAATLYKLAGDQVHKRLHSPQID</sequence>
<organism evidence="9 10">
    <name type="scientific">Weizmannia acidilactici</name>
    <dbReference type="NCBI Taxonomy" id="2607726"/>
    <lineage>
        <taxon>Bacteria</taxon>
        <taxon>Bacillati</taxon>
        <taxon>Bacillota</taxon>
        <taxon>Bacilli</taxon>
        <taxon>Bacillales</taxon>
        <taxon>Bacillaceae</taxon>
        <taxon>Heyndrickxia</taxon>
    </lineage>
</organism>
<evidence type="ECO:0000256" key="1">
    <source>
        <dbReference type="ARBA" id="ARBA00004651"/>
    </source>
</evidence>
<feature type="transmembrane region" description="Helical" evidence="8">
    <location>
        <begin position="170"/>
        <end position="195"/>
    </location>
</feature>
<dbReference type="AlphaFoldDB" id="A0A5J4JIS4"/>
<dbReference type="InterPro" id="IPR002549">
    <property type="entry name" value="AI-2E-like"/>
</dbReference>
<keyword evidence="3" id="KW-0813">Transport</keyword>
<dbReference type="GO" id="GO:0055085">
    <property type="term" value="P:transmembrane transport"/>
    <property type="evidence" value="ECO:0007669"/>
    <property type="project" value="TreeGrafter"/>
</dbReference>
<name>A0A5J4JIS4_9BACI</name>
<comment type="subcellular location">
    <subcellularLocation>
        <location evidence="1">Cell membrane</location>
        <topology evidence="1">Multi-pass membrane protein</topology>
    </subcellularLocation>
</comment>
<protein>
    <submittedName>
        <fullName evidence="9">AI-2E family transporter</fullName>
    </submittedName>
</protein>
<evidence type="ECO:0000256" key="6">
    <source>
        <dbReference type="ARBA" id="ARBA00022989"/>
    </source>
</evidence>
<feature type="transmembrane region" description="Helical" evidence="8">
    <location>
        <begin position="329"/>
        <end position="359"/>
    </location>
</feature>
<evidence type="ECO:0000256" key="3">
    <source>
        <dbReference type="ARBA" id="ARBA00022448"/>
    </source>
</evidence>
<evidence type="ECO:0000256" key="5">
    <source>
        <dbReference type="ARBA" id="ARBA00022692"/>
    </source>
</evidence>
<keyword evidence="10" id="KW-1185">Reference proteome</keyword>
<keyword evidence="4" id="KW-1003">Cell membrane</keyword>
<dbReference type="EMBL" id="BKZQ01000020">
    <property type="protein sequence ID" value="GER70430.1"/>
    <property type="molecule type" value="Genomic_DNA"/>
</dbReference>
<feature type="transmembrane region" description="Helical" evidence="8">
    <location>
        <begin position="298"/>
        <end position="317"/>
    </location>
</feature>
<accession>A0A5J4JIS4</accession>
<gene>
    <name evidence="9" type="ORF">BpJC7_17330</name>
</gene>
<feature type="transmembrane region" description="Helical" evidence="8">
    <location>
        <begin position="12"/>
        <end position="30"/>
    </location>
</feature>
<proteinExistence type="inferred from homology"/>
<feature type="transmembrane region" description="Helical" evidence="8">
    <location>
        <begin position="36"/>
        <end position="57"/>
    </location>
</feature>
<comment type="similarity">
    <text evidence="2">Belongs to the autoinducer-2 exporter (AI-2E) (TC 2.A.86) family.</text>
</comment>
<dbReference type="RefSeq" id="WP_151681056.1">
    <property type="nucleotide sequence ID" value="NZ_BKZP01000001.1"/>
</dbReference>
<feature type="transmembrane region" description="Helical" evidence="8">
    <location>
        <begin position="262"/>
        <end position="291"/>
    </location>
</feature>
<feature type="transmembrane region" description="Helical" evidence="8">
    <location>
        <begin position="78"/>
        <end position="101"/>
    </location>
</feature>
<dbReference type="PANTHER" id="PTHR21716">
    <property type="entry name" value="TRANSMEMBRANE PROTEIN"/>
    <property type="match status" value="1"/>
</dbReference>
<evidence type="ECO:0000256" key="2">
    <source>
        <dbReference type="ARBA" id="ARBA00009773"/>
    </source>
</evidence>
<evidence type="ECO:0000313" key="10">
    <source>
        <dbReference type="Proteomes" id="UP000391919"/>
    </source>
</evidence>
<comment type="caution">
    <text evidence="9">The sequence shown here is derived from an EMBL/GenBank/DDBJ whole genome shotgun (WGS) entry which is preliminary data.</text>
</comment>
<keyword evidence="7 8" id="KW-0472">Membrane</keyword>
<evidence type="ECO:0000256" key="8">
    <source>
        <dbReference type="SAM" id="Phobius"/>
    </source>
</evidence>
<feature type="transmembrane region" description="Helical" evidence="8">
    <location>
        <begin position="234"/>
        <end position="256"/>
    </location>
</feature>
<evidence type="ECO:0000313" key="9">
    <source>
        <dbReference type="EMBL" id="GER70430.1"/>
    </source>
</evidence>
<evidence type="ECO:0000256" key="4">
    <source>
        <dbReference type="ARBA" id="ARBA00022475"/>
    </source>
</evidence>
<reference evidence="9 10" key="1">
    <citation type="submission" date="2019-09" db="EMBL/GenBank/DDBJ databases">
        <title>Draft genome sequence of Bacillus sp. JC-7.</title>
        <authorList>
            <person name="Tanaka N."/>
            <person name="Shiwa Y."/>
            <person name="Fujita N."/>
            <person name="Tanasupawat S."/>
        </authorList>
    </citation>
    <scope>NUCLEOTIDE SEQUENCE [LARGE SCALE GENOMIC DNA]</scope>
    <source>
        <strain evidence="9 10">JC-7</strain>
    </source>
</reference>
<evidence type="ECO:0000256" key="7">
    <source>
        <dbReference type="ARBA" id="ARBA00023136"/>
    </source>
</evidence>
<dbReference type="GO" id="GO:0005886">
    <property type="term" value="C:plasma membrane"/>
    <property type="evidence" value="ECO:0007669"/>
    <property type="project" value="UniProtKB-SubCell"/>
</dbReference>